<evidence type="ECO:0000313" key="3">
    <source>
        <dbReference type="EMBL" id="KAJ7364619.1"/>
    </source>
</evidence>
<sequence>MSLHKILLAPAACLILSSIVPQTRKNVAAPKASGPRRFMQQQQGEVALDITSRIDVLRRWPSPSPHPHPPVPRYHPVLSTPVVPEPVVPPIRSAALLAAPARTFEDGVDSDSEHEHENGHDNDNGSESELSFEFDVVRGLSSVPGAKIPAHGPLVHSRLRNMRGAVQLQYPASSKRTSRAIAMGNKASSATYIPTHNSIRGLVNRYAPHTPHT</sequence>
<reference evidence="3" key="1">
    <citation type="submission" date="2023-03" db="EMBL/GenBank/DDBJ databases">
        <title>Massive genome expansion in bonnet fungi (Mycena s.s.) driven by repeated elements and novel gene families across ecological guilds.</title>
        <authorList>
            <consortium name="Lawrence Berkeley National Laboratory"/>
            <person name="Harder C.B."/>
            <person name="Miyauchi S."/>
            <person name="Viragh M."/>
            <person name="Kuo A."/>
            <person name="Thoen E."/>
            <person name="Andreopoulos B."/>
            <person name="Lu D."/>
            <person name="Skrede I."/>
            <person name="Drula E."/>
            <person name="Henrissat B."/>
            <person name="Morin E."/>
            <person name="Kohler A."/>
            <person name="Barry K."/>
            <person name="LaButti K."/>
            <person name="Morin E."/>
            <person name="Salamov A."/>
            <person name="Lipzen A."/>
            <person name="Mereny Z."/>
            <person name="Hegedus B."/>
            <person name="Baldrian P."/>
            <person name="Stursova M."/>
            <person name="Weitz H."/>
            <person name="Taylor A."/>
            <person name="Grigoriev I.V."/>
            <person name="Nagy L.G."/>
            <person name="Martin F."/>
            <person name="Kauserud H."/>
        </authorList>
    </citation>
    <scope>NUCLEOTIDE SEQUENCE</scope>
    <source>
        <strain evidence="3">CBHHK002</strain>
    </source>
</reference>
<feature type="region of interest" description="Disordered" evidence="1">
    <location>
        <begin position="106"/>
        <end position="128"/>
    </location>
</feature>
<evidence type="ECO:0000256" key="1">
    <source>
        <dbReference type="SAM" id="MobiDB-lite"/>
    </source>
</evidence>
<gene>
    <name evidence="3" type="ORF">DFH08DRAFT_1017063</name>
</gene>
<organism evidence="3 4">
    <name type="scientific">Mycena albidolilacea</name>
    <dbReference type="NCBI Taxonomy" id="1033008"/>
    <lineage>
        <taxon>Eukaryota</taxon>
        <taxon>Fungi</taxon>
        <taxon>Dikarya</taxon>
        <taxon>Basidiomycota</taxon>
        <taxon>Agaricomycotina</taxon>
        <taxon>Agaricomycetes</taxon>
        <taxon>Agaricomycetidae</taxon>
        <taxon>Agaricales</taxon>
        <taxon>Marasmiineae</taxon>
        <taxon>Mycenaceae</taxon>
        <taxon>Mycena</taxon>
    </lineage>
</organism>
<dbReference type="Proteomes" id="UP001218218">
    <property type="component" value="Unassembled WGS sequence"/>
</dbReference>
<keyword evidence="2" id="KW-0732">Signal</keyword>
<proteinExistence type="predicted"/>
<name>A0AAD7AQP9_9AGAR</name>
<evidence type="ECO:0000313" key="4">
    <source>
        <dbReference type="Proteomes" id="UP001218218"/>
    </source>
</evidence>
<keyword evidence="4" id="KW-1185">Reference proteome</keyword>
<dbReference type="EMBL" id="JARIHO010000003">
    <property type="protein sequence ID" value="KAJ7364619.1"/>
    <property type="molecule type" value="Genomic_DNA"/>
</dbReference>
<dbReference type="AlphaFoldDB" id="A0AAD7AQP9"/>
<feature type="compositionally biased region" description="Basic and acidic residues" evidence="1">
    <location>
        <begin position="111"/>
        <end position="123"/>
    </location>
</feature>
<comment type="caution">
    <text evidence="3">The sequence shown here is derived from an EMBL/GenBank/DDBJ whole genome shotgun (WGS) entry which is preliminary data.</text>
</comment>
<protein>
    <submittedName>
        <fullName evidence="3">Uncharacterized protein</fullName>
    </submittedName>
</protein>
<accession>A0AAD7AQP9</accession>
<feature type="signal peptide" evidence="2">
    <location>
        <begin position="1"/>
        <end position="25"/>
    </location>
</feature>
<evidence type="ECO:0000256" key="2">
    <source>
        <dbReference type="SAM" id="SignalP"/>
    </source>
</evidence>
<feature type="chain" id="PRO_5042258886" evidence="2">
    <location>
        <begin position="26"/>
        <end position="213"/>
    </location>
</feature>